<dbReference type="OrthoDB" id="9813413at2"/>
<dbReference type="STRING" id="402612.FP0253"/>
<dbReference type="EMBL" id="AM398681">
    <property type="protein sequence ID" value="CAL42368.1"/>
    <property type="molecule type" value="Genomic_DNA"/>
</dbReference>
<reference evidence="5 6" key="1">
    <citation type="journal article" date="2007" name="Nat. Biotechnol.">
        <title>Complete genome sequence of the fish pathogen Flavobacterium psychrophilum.</title>
        <authorList>
            <person name="Duchaud E."/>
            <person name="Boussaha M."/>
            <person name="Loux V."/>
            <person name="Bernardet J.F."/>
            <person name="Michel C."/>
            <person name="Kerouault B."/>
            <person name="Mondot S."/>
            <person name="Nicolas P."/>
            <person name="Bossy R."/>
            <person name="Caron C."/>
            <person name="Bessieres P."/>
            <person name="Gibrat J.F."/>
            <person name="Claverol S."/>
            <person name="Dumetz F."/>
            <person name="Le Henaff M."/>
            <person name="Benmansour A."/>
        </authorList>
    </citation>
    <scope>NUCLEOTIDE SEQUENCE [LARGE SCALE GENOMIC DNA]</scope>
    <source>
        <strain evidence="6">ATCC 49511 / DSM 21280 / CIP 103535 / JIP02/86</strain>
    </source>
</reference>
<dbReference type="GO" id="GO:0043565">
    <property type="term" value="F:sequence-specific DNA binding"/>
    <property type="evidence" value="ECO:0007669"/>
    <property type="project" value="InterPro"/>
</dbReference>
<dbReference type="SMART" id="SM00342">
    <property type="entry name" value="HTH_ARAC"/>
    <property type="match status" value="1"/>
</dbReference>
<keyword evidence="1" id="KW-0805">Transcription regulation</keyword>
<dbReference type="PROSITE" id="PS01124">
    <property type="entry name" value="HTH_ARAC_FAMILY_2"/>
    <property type="match status" value="1"/>
</dbReference>
<evidence type="ECO:0000256" key="1">
    <source>
        <dbReference type="ARBA" id="ARBA00023015"/>
    </source>
</evidence>
<accession>A6GW95</accession>
<name>A6GW95_FLAPJ</name>
<keyword evidence="2" id="KW-0238">DNA-binding</keyword>
<dbReference type="GO" id="GO:0003700">
    <property type="term" value="F:DNA-binding transcription factor activity"/>
    <property type="evidence" value="ECO:0007669"/>
    <property type="project" value="InterPro"/>
</dbReference>
<evidence type="ECO:0000256" key="3">
    <source>
        <dbReference type="ARBA" id="ARBA00023163"/>
    </source>
</evidence>
<dbReference type="KEGG" id="fps:FP0253"/>
<gene>
    <name evidence="5" type="ordered locus">FP0253</name>
</gene>
<dbReference type="Pfam" id="PF12833">
    <property type="entry name" value="HTH_18"/>
    <property type="match status" value="1"/>
</dbReference>
<dbReference type="EnsemblBacteria" id="CAL42368">
    <property type="protein sequence ID" value="CAL42368"/>
    <property type="gene ID" value="FP0253"/>
</dbReference>
<evidence type="ECO:0000259" key="4">
    <source>
        <dbReference type="PROSITE" id="PS01124"/>
    </source>
</evidence>
<sequence length="270" mass="30997">MYIKTNTYTQFDAIEIKESLFKEFLLPNHFHDTVCIGLLSNGIKKSVIEETPQLVRSNSVSIINPYQVHSDNNIDTSDCLYKMIYVNTDVINYFSKEITGKNYTNLLFTNDLITNPLVSSAVLRFFDDKHNENLLEQKLKNLIEILISKGFLAENIIIATESKNAIDDSIENARLNFSDKIDIAKMANESKLSKYQFIRYFKKKTGITPASYILIHRINHAKLLLIQGIPFGQIALEVGFYDHAQFCKFFKYYTNLSPTAYKSNCNIVQA</sequence>
<evidence type="ECO:0000256" key="2">
    <source>
        <dbReference type="ARBA" id="ARBA00023125"/>
    </source>
</evidence>
<dbReference type="InterPro" id="IPR037923">
    <property type="entry name" value="HTH-like"/>
</dbReference>
<dbReference type="HOGENOM" id="CLU_000445_88_16_10"/>
<dbReference type="GeneID" id="66553882"/>
<protein>
    <submittedName>
        <fullName evidence="5">Probable transcriptional regulator, AraC family</fullName>
    </submittedName>
</protein>
<dbReference type="PANTHER" id="PTHR43280:SF2">
    <property type="entry name" value="HTH-TYPE TRANSCRIPTIONAL REGULATOR EXSA"/>
    <property type="match status" value="1"/>
</dbReference>
<organism evidence="5 6">
    <name type="scientific">Flavobacterium psychrophilum (strain ATCC 49511 / DSM 21280 / CIP 103535 / JIP02/86)</name>
    <dbReference type="NCBI Taxonomy" id="402612"/>
    <lineage>
        <taxon>Bacteria</taxon>
        <taxon>Pseudomonadati</taxon>
        <taxon>Bacteroidota</taxon>
        <taxon>Flavobacteriia</taxon>
        <taxon>Flavobacteriales</taxon>
        <taxon>Flavobacteriaceae</taxon>
        <taxon>Flavobacterium</taxon>
    </lineage>
</organism>
<dbReference type="eggNOG" id="COG2207">
    <property type="taxonomic scope" value="Bacteria"/>
</dbReference>
<dbReference type="AlphaFoldDB" id="A6GW95"/>
<dbReference type="InterPro" id="IPR003313">
    <property type="entry name" value="AraC-bd"/>
</dbReference>
<dbReference type="InterPro" id="IPR009057">
    <property type="entry name" value="Homeodomain-like_sf"/>
</dbReference>
<dbReference type="SUPFAM" id="SSF46689">
    <property type="entry name" value="Homeodomain-like"/>
    <property type="match status" value="2"/>
</dbReference>
<keyword evidence="3" id="KW-0804">Transcription</keyword>
<dbReference type="SUPFAM" id="SSF51215">
    <property type="entry name" value="Regulatory protein AraC"/>
    <property type="match status" value="1"/>
</dbReference>
<evidence type="ECO:0000313" key="5">
    <source>
        <dbReference type="EMBL" id="CAL42368.1"/>
    </source>
</evidence>
<dbReference type="InterPro" id="IPR018062">
    <property type="entry name" value="HTH_AraC-typ_CS"/>
</dbReference>
<dbReference type="InterPro" id="IPR018060">
    <property type="entry name" value="HTH_AraC"/>
</dbReference>
<dbReference type="PROSITE" id="PS00041">
    <property type="entry name" value="HTH_ARAC_FAMILY_1"/>
    <property type="match status" value="1"/>
</dbReference>
<keyword evidence="6" id="KW-1185">Reference proteome</keyword>
<feature type="domain" description="HTH araC/xylS-type" evidence="4">
    <location>
        <begin position="167"/>
        <end position="264"/>
    </location>
</feature>
<dbReference type="RefSeq" id="WP_011962428.1">
    <property type="nucleotide sequence ID" value="NC_009613.3"/>
</dbReference>
<dbReference type="PANTHER" id="PTHR43280">
    <property type="entry name" value="ARAC-FAMILY TRANSCRIPTIONAL REGULATOR"/>
    <property type="match status" value="1"/>
</dbReference>
<proteinExistence type="predicted"/>
<evidence type="ECO:0000313" key="6">
    <source>
        <dbReference type="Proteomes" id="UP000006394"/>
    </source>
</evidence>
<dbReference type="Proteomes" id="UP000006394">
    <property type="component" value="Chromosome"/>
</dbReference>
<dbReference type="Pfam" id="PF02311">
    <property type="entry name" value="AraC_binding"/>
    <property type="match status" value="1"/>
</dbReference>
<dbReference type="Gene3D" id="1.10.10.60">
    <property type="entry name" value="Homeodomain-like"/>
    <property type="match status" value="2"/>
</dbReference>
<dbReference type="PATRIC" id="fig|402612.5.peg.262"/>